<evidence type="ECO:0000256" key="2">
    <source>
        <dbReference type="ARBA" id="ARBA00022475"/>
    </source>
</evidence>
<comment type="subcellular location">
    <subcellularLocation>
        <location evidence="1">Cell membrane</location>
        <topology evidence="1">Multi-pass membrane protein</topology>
    </subcellularLocation>
</comment>
<dbReference type="PANTHER" id="PTHR30250">
    <property type="entry name" value="PST FAMILY PREDICTED COLANIC ACID TRANSPORTER"/>
    <property type="match status" value="1"/>
</dbReference>
<name>A0A1L3JBG9_9SPHN</name>
<keyword evidence="5 6" id="KW-0472">Membrane</keyword>
<dbReference type="RefSeq" id="WP_072559139.1">
    <property type="nucleotide sequence ID" value="NZ_CP018154.1"/>
</dbReference>
<feature type="transmembrane region" description="Helical" evidence="6">
    <location>
        <begin position="21"/>
        <end position="44"/>
    </location>
</feature>
<keyword evidence="2" id="KW-1003">Cell membrane</keyword>
<evidence type="ECO:0000256" key="1">
    <source>
        <dbReference type="ARBA" id="ARBA00004651"/>
    </source>
</evidence>
<feature type="transmembrane region" description="Helical" evidence="6">
    <location>
        <begin position="339"/>
        <end position="360"/>
    </location>
</feature>
<dbReference type="Pfam" id="PF13440">
    <property type="entry name" value="Polysacc_synt_3"/>
    <property type="match status" value="1"/>
</dbReference>
<evidence type="ECO:0000256" key="6">
    <source>
        <dbReference type="SAM" id="Phobius"/>
    </source>
</evidence>
<evidence type="ECO:0000256" key="3">
    <source>
        <dbReference type="ARBA" id="ARBA00022692"/>
    </source>
</evidence>
<feature type="transmembrane region" description="Helical" evidence="6">
    <location>
        <begin position="231"/>
        <end position="251"/>
    </location>
</feature>
<feature type="transmembrane region" description="Helical" evidence="6">
    <location>
        <begin position="393"/>
        <end position="418"/>
    </location>
</feature>
<feature type="transmembrane region" description="Helical" evidence="6">
    <location>
        <begin position="50"/>
        <end position="70"/>
    </location>
</feature>
<gene>
    <name evidence="7" type="ORF">LPB140_06450</name>
</gene>
<dbReference type="STRING" id="1913578.LPB140_06450"/>
<feature type="transmembrane region" description="Helical" evidence="6">
    <location>
        <begin position="119"/>
        <end position="137"/>
    </location>
</feature>
<keyword evidence="8" id="KW-1185">Reference proteome</keyword>
<evidence type="ECO:0008006" key="9">
    <source>
        <dbReference type="Google" id="ProtNLM"/>
    </source>
</evidence>
<feature type="transmembrane region" description="Helical" evidence="6">
    <location>
        <begin position="173"/>
        <end position="196"/>
    </location>
</feature>
<dbReference type="InterPro" id="IPR050833">
    <property type="entry name" value="Poly_Biosynth_Transport"/>
</dbReference>
<evidence type="ECO:0000256" key="5">
    <source>
        <dbReference type="ARBA" id="ARBA00023136"/>
    </source>
</evidence>
<feature type="transmembrane region" description="Helical" evidence="6">
    <location>
        <begin position="91"/>
        <end position="113"/>
    </location>
</feature>
<dbReference type="KEGG" id="sphl:LPB140_06450"/>
<dbReference type="PANTHER" id="PTHR30250:SF11">
    <property type="entry name" value="O-ANTIGEN TRANSPORTER-RELATED"/>
    <property type="match status" value="1"/>
</dbReference>
<evidence type="ECO:0000256" key="4">
    <source>
        <dbReference type="ARBA" id="ARBA00022989"/>
    </source>
</evidence>
<evidence type="ECO:0000313" key="8">
    <source>
        <dbReference type="Proteomes" id="UP000242561"/>
    </source>
</evidence>
<organism evidence="7 8">
    <name type="scientific">Sphingorhabdus lutea</name>
    <dbReference type="NCBI Taxonomy" id="1913578"/>
    <lineage>
        <taxon>Bacteria</taxon>
        <taxon>Pseudomonadati</taxon>
        <taxon>Pseudomonadota</taxon>
        <taxon>Alphaproteobacteria</taxon>
        <taxon>Sphingomonadales</taxon>
        <taxon>Sphingomonadaceae</taxon>
        <taxon>Sphingorhabdus</taxon>
    </lineage>
</organism>
<sequence>MPINRVKKLLNPDGFLGQASKIAVLTIVGQLAYFLAGPIISRIYTPEEVGLYGLTLFLYILLCGGLSFFFDMSISSTLSDRKANRISYFCYKLGMFSSGLGSIVFAILILLNISDLGKIPLWFVLVFFVGLIIQNCIQIFNYVLVRNGNVVVIAESNLLLNFCRGFIQVTGGFLTSVSLILMGAEIIGRFFSLIYLQRKFAALKLRFQNWKYDYVIFKSELKTAVAFFPSYIADSLAVFLQSLIVGAYFGATEMGIYFMMRRTLDMPIAFITRALSDLIFSKQVNLSKTSYKLLKNFHIKITALLLLLGFLMLTPVVIWGEELFSFVYGSDWSNAGKMAAIMVPGYLISIAVVPSARIFAISRKQHLRLYPSIFNLLSTVFLSLYLYAFNLDLWGLIIAFSIIMSTHYLIYFGVSYIAMINSGKSFE</sequence>
<proteinExistence type="predicted"/>
<dbReference type="AlphaFoldDB" id="A0A1L3JBG9"/>
<accession>A0A1L3JBG9</accession>
<keyword evidence="4 6" id="KW-1133">Transmembrane helix</keyword>
<feature type="transmembrane region" description="Helical" evidence="6">
    <location>
        <begin position="301"/>
        <end position="319"/>
    </location>
</feature>
<evidence type="ECO:0000313" key="7">
    <source>
        <dbReference type="EMBL" id="APG62485.1"/>
    </source>
</evidence>
<protein>
    <recommendedName>
        <fullName evidence="9">Polysaccharide biosynthesis protein</fullName>
    </recommendedName>
</protein>
<feature type="transmembrane region" description="Helical" evidence="6">
    <location>
        <begin position="367"/>
        <end position="387"/>
    </location>
</feature>
<reference evidence="7 8" key="1">
    <citation type="submission" date="2016-11" db="EMBL/GenBank/DDBJ databases">
        <title>Sphingorhabdus sp. LPB0140, isolated from marine environment.</title>
        <authorList>
            <person name="Kim E."/>
            <person name="Yi H."/>
        </authorList>
    </citation>
    <scope>NUCLEOTIDE SEQUENCE [LARGE SCALE GENOMIC DNA]</scope>
    <source>
        <strain evidence="7 8">LPB0140</strain>
    </source>
</reference>
<keyword evidence="3 6" id="KW-0812">Transmembrane</keyword>
<dbReference type="Proteomes" id="UP000242561">
    <property type="component" value="Chromosome"/>
</dbReference>
<dbReference type="GO" id="GO:0005886">
    <property type="term" value="C:plasma membrane"/>
    <property type="evidence" value="ECO:0007669"/>
    <property type="project" value="UniProtKB-SubCell"/>
</dbReference>
<dbReference type="OrthoDB" id="7605542at2"/>
<dbReference type="EMBL" id="CP018154">
    <property type="protein sequence ID" value="APG62485.1"/>
    <property type="molecule type" value="Genomic_DNA"/>
</dbReference>